<evidence type="ECO:0000256" key="1">
    <source>
        <dbReference type="SAM" id="MobiDB-lite"/>
    </source>
</evidence>
<dbReference type="Proteomes" id="UP000287033">
    <property type="component" value="Unassembled WGS sequence"/>
</dbReference>
<comment type="caution">
    <text evidence="2">The sequence shown here is derived from an EMBL/GenBank/DDBJ whole genome shotgun (WGS) entry which is preliminary data.</text>
</comment>
<name>A0A401TY45_CHIPU</name>
<feature type="region of interest" description="Disordered" evidence="1">
    <location>
        <begin position="1"/>
        <end position="35"/>
    </location>
</feature>
<evidence type="ECO:0000313" key="3">
    <source>
        <dbReference type="Proteomes" id="UP000287033"/>
    </source>
</evidence>
<sequence>MQARVRPANPGRFAKPGAPGAHSPREGATGAARDA</sequence>
<accession>A0A401TY45</accession>
<feature type="non-terminal residue" evidence="2">
    <location>
        <position position="35"/>
    </location>
</feature>
<reference evidence="2 3" key="1">
    <citation type="journal article" date="2018" name="Nat. Ecol. Evol.">
        <title>Shark genomes provide insights into elasmobranch evolution and the origin of vertebrates.</title>
        <authorList>
            <person name="Hara Y"/>
            <person name="Yamaguchi K"/>
            <person name="Onimaru K"/>
            <person name="Kadota M"/>
            <person name="Koyanagi M"/>
            <person name="Keeley SD"/>
            <person name="Tatsumi K"/>
            <person name="Tanaka K"/>
            <person name="Motone F"/>
            <person name="Kageyama Y"/>
            <person name="Nozu R"/>
            <person name="Adachi N"/>
            <person name="Nishimura O"/>
            <person name="Nakagawa R"/>
            <person name="Tanegashima C"/>
            <person name="Kiyatake I"/>
            <person name="Matsumoto R"/>
            <person name="Murakumo K"/>
            <person name="Nishida K"/>
            <person name="Terakita A"/>
            <person name="Kuratani S"/>
            <person name="Sato K"/>
            <person name="Hyodo S Kuraku.S."/>
        </authorList>
    </citation>
    <scope>NUCLEOTIDE SEQUENCE [LARGE SCALE GENOMIC DNA]</scope>
</reference>
<dbReference type="AlphaFoldDB" id="A0A401TY45"/>
<protein>
    <submittedName>
        <fullName evidence="2">Uncharacterized protein</fullName>
    </submittedName>
</protein>
<proteinExistence type="predicted"/>
<evidence type="ECO:0000313" key="2">
    <source>
        <dbReference type="EMBL" id="GCC47536.1"/>
    </source>
</evidence>
<organism evidence="2 3">
    <name type="scientific">Chiloscyllium punctatum</name>
    <name type="common">Brownbanded bambooshark</name>
    <name type="synonym">Hemiscyllium punctatum</name>
    <dbReference type="NCBI Taxonomy" id="137246"/>
    <lineage>
        <taxon>Eukaryota</taxon>
        <taxon>Metazoa</taxon>
        <taxon>Chordata</taxon>
        <taxon>Craniata</taxon>
        <taxon>Vertebrata</taxon>
        <taxon>Chondrichthyes</taxon>
        <taxon>Elasmobranchii</taxon>
        <taxon>Galeomorphii</taxon>
        <taxon>Galeoidea</taxon>
        <taxon>Orectolobiformes</taxon>
        <taxon>Hemiscylliidae</taxon>
        <taxon>Chiloscyllium</taxon>
    </lineage>
</organism>
<dbReference type="EMBL" id="BEZZ01213292">
    <property type="protein sequence ID" value="GCC47536.1"/>
    <property type="molecule type" value="Genomic_DNA"/>
</dbReference>
<gene>
    <name evidence="2" type="ORF">chiPu_0031571</name>
</gene>
<keyword evidence="3" id="KW-1185">Reference proteome</keyword>